<dbReference type="EMBL" id="JH795856">
    <property type="protein sequence ID" value="EJU05252.1"/>
    <property type="molecule type" value="Genomic_DNA"/>
</dbReference>
<evidence type="ECO:0000313" key="2">
    <source>
        <dbReference type="Proteomes" id="UP000030653"/>
    </source>
</evidence>
<evidence type="ECO:0008006" key="3">
    <source>
        <dbReference type="Google" id="ProtNLM"/>
    </source>
</evidence>
<reference evidence="1 2" key="1">
    <citation type="journal article" date="2012" name="Science">
        <title>The Paleozoic origin of enzymatic lignin decomposition reconstructed from 31 fungal genomes.</title>
        <authorList>
            <person name="Floudas D."/>
            <person name="Binder M."/>
            <person name="Riley R."/>
            <person name="Barry K."/>
            <person name="Blanchette R.A."/>
            <person name="Henrissat B."/>
            <person name="Martinez A.T."/>
            <person name="Otillar R."/>
            <person name="Spatafora J.W."/>
            <person name="Yadav J.S."/>
            <person name="Aerts A."/>
            <person name="Benoit I."/>
            <person name="Boyd A."/>
            <person name="Carlson A."/>
            <person name="Copeland A."/>
            <person name="Coutinho P.M."/>
            <person name="de Vries R.P."/>
            <person name="Ferreira P."/>
            <person name="Findley K."/>
            <person name="Foster B."/>
            <person name="Gaskell J."/>
            <person name="Glotzer D."/>
            <person name="Gorecki P."/>
            <person name="Heitman J."/>
            <person name="Hesse C."/>
            <person name="Hori C."/>
            <person name="Igarashi K."/>
            <person name="Jurgens J.A."/>
            <person name="Kallen N."/>
            <person name="Kersten P."/>
            <person name="Kohler A."/>
            <person name="Kuees U."/>
            <person name="Kumar T.K.A."/>
            <person name="Kuo A."/>
            <person name="LaButti K."/>
            <person name="Larrondo L.F."/>
            <person name="Lindquist E."/>
            <person name="Ling A."/>
            <person name="Lombard V."/>
            <person name="Lucas S."/>
            <person name="Lundell T."/>
            <person name="Martin R."/>
            <person name="McLaughlin D.J."/>
            <person name="Morgenstern I."/>
            <person name="Morin E."/>
            <person name="Murat C."/>
            <person name="Nagy L.G."/>
            <person name="Nolan M."/>
            <person name="Ohm R.A."/>
            <person name="Patyshakuliyeva A."/>
            <person name="Rokas A."/>
            <person name="Ruiz-Duenas F.J."/>
            <person name="Sabat G."/>
            <person name="Salamov A."/>
            <person name="Samejima M."/>
            <person name="Schmutz J."/>
            <person name="Slot J.C."/>
            <person name="St John F."/>
            <person name="Stenlid J."/>
            <person name="Sun H."/>
            <person name="Sun S."/>
            <person name="Syed K."/>
            <person name="Tsang A."/>
            <person name="Wiebenga A."/>
            <person name="Young D."/>
            <person name="Pisabarro A."/>
            <person name="Eastwood D.C."/>
            <person name="Martin F."/>
            <person name="Cullen D."/>
            <person name="Grigoriev I.V."/>
            <person name="Hibbett D.S."/>
        </authorList>
    </citation>
    <scope>NUCLEOTIDE SEQUENCE [LARGE SCALE GENOMIC DNA]</scope>
    <source>
        <strain evidence="1 2">DJM-731 SS1</strain>
    </source>
</reference>
<dbReference type="Proteomes" id="UP000030653">
    <property type="component" value="Unassembled WGS sequence"/>
</dbReference>
<dbReference type="Gene3D" id="2.60.120.620">
    <property type="entry name" value="q2cbj1_9rhob like domain"/>
    <property type="match status" value="1"/>
</dbReference>
<protein>
    <recommendedName>
        <fullName evidence="3">PhyH-domain-containing protein</fullName>
    </recommendedName>
</protein>
<organism evidence="1 2">
    <name type="scientific">Dacryopinax primogenitus (strain DJM 731)</name>
    <name type="common">Brown rot fungus</name>
    <dbReference type="NCBI Taxonomy" id="1858805"/>
    <lineage>
        <taxon>Eukaryota</taxon>
        <taxon>Fungi</taxon>
        <taxon>Dikarya</taxon>
        <taxon>Basidiomycota</taxon>
        <taxon>Agaricomycotina</taxon>
        <taxon>Dacrymycetes</taxon>
        <taxon>Dacrymycetales</taxon>
        <taxon>Dacrymycetaceae</taxon>
        <taxon>Dacryopinax</taxon>
    </lineage>
</organism>
<accession>M5GEB4</accession>
<dbReference type="AlphaFoldDB" id="M5GEB4"/>
<keyword evidence="2" id="KW-1185">Reference proteome</keyword>
<dbReference type="HOGENOM" id="CLU_053011_0_0_1"/>
<sequence>MPVEYKYLSEEQRAFFLKHGWIKIPQAMNPELRKLWLDDVWVRLGYDEHDPSTWTEEYVKLPRHREVRAEEFAPDAWRAACELVGSEDRVMENRERYNGDNFILNFGSDHWKTHEVPPQEVTGWHTDNDWYRQFLDSAGSALVMIHCFTDILPGGGGTLLCEDGTTELVKTLYDHPQGLEVPFAQRWTHVRNCKVFTEVTAKAGDTFICHCYTLHTASKNHHRNLRAITNPHVNLKEPFNLNRADPSDYSLVEQLILDRLGRTSLPEWHITAPRRTFYPRNYTVRASRVPEELERMIAAARAKGLGPESVDSIYLKGEEAIREHERRNGFDLPDGPNAYAKGTMMYSDDIVVKRAVDENADLSMIEPVKLGEVKA</sequence>
<dbReference type="OrthoDB" id="4664297at2759"/>
<evidence type="ECO:0000313" key="1">
    <source>
        <dbReference type="EMBL" id="EJU05252.1"/>
    </source>
</evidence>
<dbReference type="SUPFAM" id="SSF51197">
    <property type="entry name" value="Clavaminate synthase-like"/>
    <property type="match status" value="1"/>
</dbReference>
<gene>
    <name evidence="1" type="ORF">DACRYDRAFT_46009</name>
</gene>
<proteinExistence type="predicted"/>
<dbReference type="RefSeq" id="XP_040632146.1">
    <property type="nucleotide sequence ID" value="XM_040774678.1"/>
</dbReference>
<dbReference type="GeneID" id="63689740"/>
<name>M5GEB4_DACPD</name>